<dbReference type="InterPro" id="IPR004089">
    <property type="entry name" value="MCPsignal_dom"/>
</dbReference>
<name>A0ABS7BZ66_9BACL</name>
<comment type="caution">
    <text evidence="10">The sequence shown here is derived from an EMBL/GenBank/DDBJ whole genome shotgun (WGS) entry which is preliminary data.</text>
</comment>
<evidence type="ECO:0000259" key="9">
    <source>
        <dbReference type="PROSITE" id="PS50885"/>
    </source>
</evidence>
<sequence length="404" mass="44128">MKWFYNLKTSIKLISSFLVIACILAFVGLYGLGNLGSFNTNLQAMYSDNLLPVNYLAQTEVDVMEIRKLARDLYIDETAADRKQNQGSYEAVKDRVTDRMELFKNTMMSDESRTALAPFDSAWAAYQNNFAHLIELANGDKNDEMLEFTEGVLLESSTALGAILDRLNDLNIAHADQSNNQNVEMFNQSRNLTIGIIIASILLCIAFGYYIAQIISRPLNKLVQLVDKVAVGDLREKNNIQTKDEVGRLAAAVNDMVDNLRNIVRSITSSSHSVAAAAQQISASTEEIAGGTTNQATAAQTINELFIELSAAIHSVARNTEEASELSDQTIDIAREGGEVITSSIESMQAVSSQMSRLEDDSQKIGEIIEVIEDIADQTNLLALNAAIEAARAGEQGRGFAVVA</sequence>
<keyword evidence="7" id="KW-1133">Transmembrane helix</keyword>
<evidence type="ECO:0000256" key="1">
    <source>
        <dbReference type="ARBA" id="ARBA00004236"/>
    </source>
</evidence>
<dbReference type="Pfam" id="PF00015">
    <property type="entry name" value="MCPsignal"/>
    <property type="match status" value="1"/>
</dbReference>
<dbReference type="InterPro" id="IPR004090">
    <property type="entry name" value="Chemotax_Me-accpt_rcpt"/>
</dbReference>
<evidence type="ECO:0000259" key="8">
    <source>
        <dbReference type="PROSITE" id="PS50111"/>
    </source>
</evidence>
<dbReference type="SMART" id="SM00304">
    <property type="entry name" value="HAMP"/>
    <property type="match status" value="1"/>
</dbReference>
<dbReference type="InterPro" id="IPR003660">
    <property type="entry name" value="HAMP_dom"/>
</dbReference>
<keyword evidence="3 7" id="KW-0472">Membrane</keyword>
<feature type="non-terminal residue" evidence="10">
    <location>
        <position position="404"/>
    </location>
</feature>
<feature type="domain" description="Methyl-accepting transducer" evidence="8">
    <location>
        <begin position="270"/>
        <end position="404"/>
    </location>
</feature>
<evidence type="ECO:0000313" key="11">
    <source>
        <dbReference type="Proteomes" id="UP001519887"/>
    </source>
</evidence>
<feature type="domain" description="HAMP" evidence="9">
    <location>
        <begin position="213"/>
        <end position="265"/>
    </location>
</feature>
<evidence type="ECO:0000256" key="7">
    <source>
        <dbReference type="SAM" id="Phobius"/>
    </source>
</evidence>
<dbReference type="EMBL" id="JAHZIK010000136">
    <property type="protein sequence ID" value="MBW7453951.1"/>
    <property type="molecule type" value="Genomic_DNA"/>
</dbReference>
<dbReference type="Pfam" id="PF00672">
    <property type="entry name" value="HAMP"/>
    <property type="match status" value="1"/>
</dbReference>
<evidence type="ECO:0000256" key="6">
    <source>
        <dbReference type="PROSITE-ProRule" id="PRU00284"/>
    </source>
</evidence>
<comment type="similarity">
    <text evidence="5">Belongs to the methyl-accepting chemotaxis (MCP) protein family.</text>
</comment>
<dbReference type="PRINTS" id="PR00260">
    <property type="entry name" value="CHEMTRNSDUCR"/>
</dbReference>
<dbReference type="PROSITE" id="PS50885">
    <property type="entry name" value="HAMP"/>
    <property type="match status" value="1"/>
</dbReference>
<reference evidence="10 11" key="1">
    <citation type="submission" date="2021-07" db="EMBL/GenBank/DDBJ databases">
        <title>Paenibacillus radiodurans sp. nov., isolated from the southeastern edge of Tengger Desert.</title>
        <authorList>
            <person name="Zhang G."/>
        </authorList>
    </citation>
    <scope>NUCLEOTIDE SEQUENCE [LARGE SCALE GENOMIC DNA]</scope>
    <source>
        <strain evidence="10 11">CCM 7311</strain>
    </source>
</reference>
<keyword evidence="7" id="KW-0812">Transmembrane</keyword>
<dbReference type="PANTHER" id="PTHR32089:SF112">
    <property type="entry name" value="LYSOZYME-LIKE PROTEIN-RELATED"/>
    <property type="match status" value="1"/>
</dbReference>
<protein>
    <submittedName>
        <fullName evidence="10">Methyl-accepting chemotaxis protein</fullName>
    </submittedName>
</protein>
<dbReference type="Pfam" id="PF12729">
    <property type="entry name" value="4HB_MCP_1"/>
    <property type="match status" value="1"/>
</dbReference>
<accession>A0ABS7BZ66</accession>
<dbReference type="PANTHER" id="PTHR32089">
    <property type="entry name" value="METHYL-ACCEPTING CHEMOTAXIS PROTEIN MCPB"/>
    <property type="match status" value="1"/>
</dbReference>
<dbReference type="Proteomes" id="UP001519887">
    <property type="component" value="Unassembled WGS sequence"/>
</dbReference>
<dbReference type="SUPFAM" id="SSF58104">
    <property type="entry name" value="Methyl-accepting chemotaxis protein (MCP) signaling domain"/>
    <property type="match status" value="1"/>
</dbReference>
<comment type="subcellular location">
    <subcellularLocation>
        <location evidence="1">Cell membrane</location>
    </subcellularLocation>
</comment>
<feature type="transmembrane region" description="Helical" evidence="7">
    <location>
        <begin position="12"/>
        <end position="32"/>
    </location>
</feature>
<feature type="transmembrane region" description="Helical" evidence="7">
    <location>
        <begin position="192"/>
        <end position="212"/>
    </location>
</feature>
<evidence type="ECO:0000313" key="10">
    <source>
        <dbReference type="EMBL" id="MBW7453951.1"/>
    </source>
</evidence>
<evidence type="ECO:0000256" key="3">
    <source>
        <dbReference type="ARBA" id="ARBA00023136"/>
    </source>
</evidence>
<keyword evidence="11" id="KW-1185">Reference proteome</keyword>
<organism evidence="10 11">
    <name type="scientific">Paenibacillus sepulcri</name>
    <dbReference type="NCBI Taxonomy" id="359917"/>
    <lineage>
        <taxon>Bacteria</taxon>
        <taxon>Bacillati</taxon>
        <taxon>Bacillota</taxon>
        <taxon>Bacilli</taxon>
        <taxon>Bacillales</taxon>
        <taxon>Paenibacillaceae</taxon>
        <taxon>Paenibacillus</taxon>
    </lineage>
</organism>
<gene>
    <name evidence="10" type="ORF">K0U00_07865</name>
</gene>
<evidence type="ECO:0000256" key="5">
    <source>
        <dbReference type="ARBA" id="ARBA00029447"/>
    </source>
</evidence>
<dbReference type="SMART" id="SM00283">
    <property type="entry name" value="MA"/>
    <property type="match status" value="1"/>
</dbReference>
<dbReference type="PROSITE" id="PS50111">
    <property type="entry name" value="CHEMOTAXIS_TRANSDUC_2"/>
    <property type="match status" value="1"/>
</dbReference>
<evidence type="ECO:0000256" key="2">
    <source>
        <dbReference type="ARBA" id="ARBA00022475"/>
    </source>
</evidence>
<keyword evidence="4 6" id="KW-0807">Transducer</keyword>
<dbReference type="Gene3D" id="1.10.287.950">
    <property type="entry name" value="Methyl-accepting chemotaxis protein"/>
    <property type="match status" value="1"/>
</dbReference>
<proteinExistence type="inferred from homology"/>
<evidence type="ECO:0000256" key="4">
    <source>
        <dbReference type="ARBA" id="ARBA00023224"/>
    </source>
</evidence>
<keyword evidence="2" id="KW-1003">Cell membrane</keyword>
<dbReference type="InterPro" id="IPR024478">
    <property type="entry name" value="HlyB_4HB_MCP"/>
</dbReference>
<dbReference type="CDD" id="cd06225">
    <property type="entry name" value="HAMP"/>
    <property type="match status" value="1"/>
</dbReference>